<accession>A0A0D7AEL2</accession>
<reference evidence="2 3" key="1">
    <citation type="journal article" date="2015" name="Fungal Genet. Biol.">
        <title>Evolution of novel wood decay mechanisms in Agaricales revealed by the genome sequences of Fistulina hepatica and Cylindrobasidium torrendii.</title>
        <authorList>
            <person name="Floudas D."/>
            <person name="Held B.W."/>
            <person name="Riley R."/>
            <person name="Nagy L.G."/>
            <person name="Koehler G."/>
            <person name="Ransdell A.S."/>
            <person name="Younus H."/>
            <person name="Chow J."/>
            <person name="Chiniquy J."/>
            <person name="Lipzen A."/>
            <person name="Tritt A."/>
            <person name="Sun H."/>
            <person name="Haridas S."/>
            <person name="LaButti K."/>
            <person name="Ohm R.A."/>
            <person name="Kues U."/>
            <person name="Blanchette R.A."/>
            <person name="Grigoriev I.V."/>
            <person name="Minto R.E."/>
            <person name="Hibbett D.S."/>
        </authorList>
    </citation>
    <scope>NUCLEOTIDE SEQUENCE [LARGE SCALE GENOMIC DNA]</scope>
    <source>
        <strain evidence="2 3">ATCC 64428</strain>
    </source>
</reference>
<dbReference type="EMBL" id="KN881721">
    <property type="protein sequence ID" value="KIY49802.1"/>
    <property type="molecule type" value="Genomic_DNA"/>
</dbReference>
<sequence length="119" mass="13306">MASPAGPRTNGNDMALGSPSVPNRDPVPMTRHPSDLKDTAAAPFDPMIFRRYLEAILPPVMGADLDELHTLFDDEDDFEEKIVKFASESGMVVIYVTKVRDEVVTEEGKSYRSYVHHRV</sequence>
<evidence type="ECO:0000256" key="1">
    <source>
        <dbReference type="SAM" id="MobiDB-lite"/>
    </source>
</evidence>
<protein>
    <submittedName>
        <fullName evidence="2">Uncharacterized protein</fullName>
    </submittedName>
</protein>
<keyword evidence="3" id="KW-1185">Reference proteome</keyword>
<evidence type="ECO:0000313" key="3">
    <source>
        <dbReference type="Proteomes" id="UP000054144"/>
    </source>
</evidence>
<evidence type="ECO:0000313" key="2">
    <source>
        <dbReference type="EMBL" id="KIY49802.1"/>
    </source>
</evidence>
<dbReference type="OrthoDB" id="3045840at2759"/>
<dbReference type="Proteomes" id="UP000054144">
    <property type="component" value="Unassembled WGS sequence"/>
</dbReference>
<dbReference type="AlphaFoldDB" id="A0A0D7AEL2"/>
<name>A0A0D7AEL2_9AGAR</name>
<proteinExistence type="predicted"/>
<gene>
    <name evidence="2" type="ORF">FISHEDRAFT_72428</name>
</gene>
<feature type="region of interest" description="Disordered" evidence="1">
    <location>
        <begin position="1"/>
        <end position="40"/>
    </location>
</feature>
<organism evidence="2 3">
    <name type="scientific">Fistulina hepatica ATCC 64428</name>
    <dbReference type="NCBI Taxonomy" id="1128425"/>
    <lineage>
        <taxon>Eukaryota</taxon>
        <taxon>Fungi</taxon>
        <taxon>Dikarya</taxon>
        <taxon>Basidiomycota</taxon>
        <taxon>Agaricomycotina</taxon>
        <taxon>Agaricomycetes</taxon>
        <taxon>Agaricomycetidae</taxon>
        <taxon>Agaricales</taxon>
        <taxon>Fistulinaceae</taxon>
        <taxon>Fistulina</taxon>
    </lineage>
</organism>